<keyword evidence="4" id="KW-1185">Reference proteome</keyword>
<reference evidence="3 4" key="2">
    <citation type="journal article" date="2011" name="ISME J.">
        <title>RNA-seq reveals cooperative metabolic interactions between two termite-gut spirochete species in co-culture.</title>
        <authorList>
            <person name="Rosenthal A.Z."/>
            <person name="Matson E.G."/>
            <person name="Eldar A."/>
            <person name="Leadbetter J.R."/>
        </authorList>
    </citation>
    <scope>NUCLEOTIDE SEQUENCE [LARGE SCALE GENOMIC DNA]</scope>
    <source>
        <strain evidence="4">ATCC BAA-887 / DSM 12427 / ZAS-2</strain>
    </source>
</reference>
<evidence type="ECO:0000313" key="4">
    <source>
        <dbReference type="Proteomes" id="UP000009223"/>
    </source>
</evidence>
<dbReference type="RefSeq" id="WP_015707811.1">
    <property type="nucleotide sequence ID" value="NC_015578.1"/>
</dbReference>
<reference evidence="4" key="1">
    <citation type="submission" date="2009-12" db="EMBL/GenBank/DDBJ databases">
        <title>Complete sequence of Treponema primitia strain ZAS-2.</title>
        <authorList>
            <person name="Tetu S.G."/>
            <person name="Matson E."/>
            <person name="Ren Q."/>
            <person name="Seshadri R."/>
            <person name="Elbourne L."/>
            <person name="Hassan K.A."/>
            <person name="Durkin A."/>
            <person name="Radune D."/>
            <person name="Mohamoud Y."/>
            <person name="Shay R."/>
            <person name="Jin S."/>
            <person name="Zhang X."/>
            <person name="Lucey K."/>
            <person name="Ballor N.R."/>
            <person name="Ottesen E."/>
            <person name="Rosenthal R."/>
            <person name="Allen A."/>
            <person name="Leadbetter J.R."/>
            <person name="Paulsen I.T."/>
        </authorList>
    </citation>
    <scope>NUCLEOTIDE SEQUENCE [LARGE SCALE GENOMIC DNA]</scope>
    <source>
        <strain evidence="4">ATCC BAA-887 / DSM 12427 / ZAS-2</strain>
    </source>
</reference>
<dbReference type="STRING" id="545694.TREPR_2393"/>
<evidence type="ECO:0000313" key="3">
    <source>
        <dbReference type="EMBL" id="AEF84916.1"/>
    </source>
</evidence>
<name>F5YHI6_TREPZ</name>
<evidence type="ECO:0000256" key="1">
    <source>
        <dbReference type="ARBA" id="ARBA00022679"/>
    </source>
</evidence>
<dbReference type="KEGG" id="tpi:TREPR_2393"/>
<dbReference type="EMBL" id="CP001843">
    <property type="protein sequence ID" value="AEF84916.1"/>
    <property type="molecule type" value="Genomic_DNA"/>
</dbReference>
<dbReference type="Pfam" id="PF00534">
    <property type="entry name" value="Glycos_transf_1"/>
    <property type="match status" value="1"/>
</dbReference>
<gene>
    <name evidence="3" type="ordered locus">TREPR_2393</name>
</gene>
<protein>
    <submittedName>
        <fullName evidence="3">Glycosyltransferase, family 1</fullName>
    </submittedName>
</protein>
<evidence type="ECO:0000259" key="2">
    <source>
        <dbReference type="Pfam" id="PF00534"/>
    </source>
</evidence>
<accession>F5YHI6</accession>
<dbReference type="HOGENOM" id="CLU_060901_0_0_12"/>
<dbReference type="OrthoDB" id="9797829at2"/>
<dbReference type="InterPro" id="IPR001296">
    <property type="entry name" value="Glyco_trans_1"/>
</dbReference>
<dbReference type="Proteomes" id="UP000009223">
    <property type="component" value="Chromosome"/>
</dbReference>
<dbReference type="PANTHER" id="PTHR46401:SF2">
    <property type="entry name" value="GLYCOSYLTRANSFERASE WBBK-RELATED"/>
    <property type="match status" value="1"/>
</dbReference>
<keyword evidence="1 3" id="KW-0808">Transferase</keyword>
<dbReference type="Gene3D" id="3.40.50.2000">
    <property type="entry name" value="Glycogen Phosphorylase B"/>
    <property type="match status" value="1"/>
</dbReference>
<dbReference type="SUPFAM" id="SSF53756">
    <property type="entry name" value="UDP-Glycosyltransferase/glycogen phosphorylase"/>
    <property type="match status" value="1"/>
</dbReference>
<dbReference type="GO" id="GO:0016757">
    <property type="term" value="F:glycosyltransferase activity"/>
    <property type="evidence" value="ECO:0007669"/>
    <property type="project" value="InterPro"/>
</dbReference>
<feature type="domain" description="Glycosyl transferase family 1" evidence="2">
    <location>
        <begin position="224"/>
        <end position="376"/>
    </location>
</feature>
<sequence>MTILFDLSAAQPIIGSDFHGAAEYAKTVFYKLFETLSETTNLEIFYNPEKNIDNDLVNKCQNNNVPINLCKTNSEISALLIKKQYDLFFTALPYSYYNLNIPKNTKFVYTVHGLRSTEYPWDDYILKYKKQNFRTHVKYVVSLFLFHWWIEYLKRKSTKNFNLLFNRTKNQTIITVSCHSKYSINYFSPHIAVSAIETLYSPPKLIQSPQDEGTSTLKDFSLEPGKYILLIGGDREEKGAYRACRALVKLFSQEKHSVLSDVKVLILGVSYEKAYRKLIKNSSHFVLAAYVPSQTLEMLYKYSLLFIYPTMNEGFGYPPLEAMKYGTLCACSANSSITEICADSVLYFNPHNEDEISIRVLQSFDSEIRKEKTEKMKARLEQVRLRQERDLDRLAKIISGNP</sequence>
<dbReference type="AlphaFoldDB" id="F5YHI6"/>
<proteinExistence type="predicted"/>
<organism evidence="3 4">
    <name type="scientific">Treponema primitia (strain ATCC BAA-887 / DSM 12427 / ZAS-2)</name>
    <dbReference type="NCBI Taxonomy" id="545694"/>
    <lineage>
        <taxon>Bacteria</taxon>
        <taxon>Pseudomonadati</taxon>
        <taxon>Spirochaetota</taxon>
        <taxon>Spirochaetia</taxon>
        <taxon>Spirochaetales</taxon>
        <taxon>Treponemataceae</taxon>
        <taxon>Treponema</taxon>
    </lineage>
</organism>
<dbReference type="eggNOG" id="COG0438">
    <property type="taxonomic scope" value="Bacteria"/>
</dbReference>
<dbReference type="PANTHER" id="PTHR46401">
    <property type="entry name" value="GLYCOSYLTRANSFERASE WBBK-RELATED"/>
    <property type="match status" value="1"/>
</dbReference>